<dbReference type="Proteomes" id="UP000001449">
    <property type="component" value="Unassembled WGS sequence"/>
</dbReference>
<keyword evidence="3" id="KW-1185">Reference proteome</keyword>
<organism evidence="2 3">
    <name type="scientific">Thalassiosira pseudonana</name>
    <name type="common">Marine diatom</name>
    <name type="synonym">Cyclotella nana</name>
    <dbReference type="NCBI Taxonomy" id="35128"/>
    <lineage>
        <taxon>Eukaryota</taxon>
        <taxon>Sar</taxon>
        <taxon>Stramenopiles</taxon>
        <taxon>Ochrophyta</taxon>
        <taxon>Bacillariophyta</taxon>
        <taxon>Coscinodiscophyceae</taxon>
        <taxon>Thalassiosirophycidae</taxon>
        <taxon>Thalassiosirales</taxon>
        <taxon>Thalassiosiraceae</taxon>
        <taxon>Thalassiosira</taxon>
    </lineage>
</organism>
<dbReference type="AlphaFoldDB" id="B8LDH9"/>
<reference evidence="2 3" key="1">
    <citation type="journal article" date="2004" name="Science">
        <title>The genome of the diatom Thalassiosira pseudonana: ecology, evolution, and metabolism.</title>
        <authorList>
            <person name="Armbrust E.V."/>
            <person name="Berges J.A."/>
            <person name="Bowler C."/>
            <person name="Green B.R."/>
            <person name="Martinez D."/>
            <person name="Putnam N.H."/>
            <person name="Zhou S."/>
            <person name="Allen A.E."/>
            <person name="Apt K.E."/>
            <person name="Bechner M."/>
            <person name="Brzezinski M.A."/>
            <person name="Chaal B.K."/>
            <person name="Chiovitti A."/>
            <person name="Davis A.K."/>
            <person name="Demarest M.S."/>
            <person name="Detter J.C."/>
            <person name="Glavina T."/>
            <person name="Goodstein D."/>
            <person name="Hadi M.Z."/>
            <person name="Hellsten U."/>
            <person name="Hildebrand M."/>
            <person name="Jenkins B.D."/>
            <person name="Jurka J."/>
            <person name="Kapitonov V.V."/>
            <person name="Kroger N."/>
            <person name="Lau W.W."/>
            <person name="Lane T.W."/>
            <person name="Larimer F.W."/>
            <person name="Lippmeier J.C."/>
            <person name="Lucas S."/>
            <person name="Medina M."/>
            <person name="Montsant A."/>
            <person name="Obornik M."/>
            <person name="Parker M.S."/>
            <person name="Palenik B."/>
            <person name="Pazour G.J."/>
            <person name="Richardson P.M."/>
            <person name="Rynearson T.A."/>
            <person name="Saito M.A."/>
            <person name="Schwartz D.C."/>
            <person name="Thamatrakoln K."/>
            <person name="Valentin K."/>
            <person name="Vardi A."/>
            <person name="Wilkerson F.P."/>
            <person name="Rokhsar D.S."/>
        </authorList>
    </citation>
    <scope>NUCLEOTIDE SEQUENCE [LARGE SCALE GENOMIC DNA]</scope>
    <source>
        <strain evidence="2 3">CCMP1335</strain>
    </source>
</reference>
<sequence length="128" mass="14309">MRVLQLVFTIALLSNQESSGVAALLSPLRERRAKAGKSTNAPTEFPTTTMGLFRALLLCFYSLHQSRQRWVCSWLCFDAFKGVSNVCTNHVTNKDNDGFVLGSALMLLKEFPTVIPCELDLLHALLEY</sequence>
<accession>B8LDH9</accession>
<name>B8LDH9_THAPS</name>
<evidence type="ECO:0000313" key="3">
    <source>
        <dbReference type="Proteomes" id="UP000001449"/>
    </source>
</evidence>
<keyword evidence="1" id="KW-0732">Signal</keyword>
<dbReference type="KEGG" id="tps:THAPSDRAFT_11255"/>
<feature type="signal peptide" evidence="1">
    <location>
        <begin position="1"/>
        <end position="23"/>
    </location>
</feature>
<dbReference type="EMBL" id="DS999419">
    <property type="protein sequence ID" value="EED86711.1"/>
    <property type="molecule type" value="Genomic_DNA"/>
</dbReference>
<dbReference type="GeneID" id="7446246"/>
<dbReference type="InParanoid" id="B8LDH9"/>
<protein>
    <recommendedName>
        <fullName evidence="4">Secreted protein</fullName>
    </recommendedName>
</protein>
<evidence type="ECO:0000256" key="1">
    <source>
        <dbReference type="SAM" id="SignalP"/>
    </source>
</evidence>
<dbReference type="HOGENOM" id="CLU_1964029_0_0_1"/>
<gene>
    <name evidence="2" type="ORF">THAPSDRAFT_11255</name>
</gene>
<feature type="chain" id="PRO_5002874169" description="Secreted protein" evidence="1">
    <location>
        <begin position="24"/>
        <end position="128"/>
    </location>
</feature>
<reference evidence="2 3" key="2">
    <citation type="journal article" date="2008" name="Nature">
        <title>The Phaeodactylum genome reveals the evolutionary history of diatom genomes.</title>
        <authorList>
            <person name="Bowler C."/>
            <person name="Allen A.E."/>
            <person name="Badger J.H."/>
            <person name="Grimwood J."/>
            <person name="Jabbari K."/>
            <person name="Kuo A."/>
            <person name="Maheswari U."/>
            <person name="Martens C."/>
            <person name="Maumus F."/>
            <person name="Otillar R.P."/>
            <person name="Rayko E."/>
            <person name="Salamov A."/>
            <person name="Vandepoele K."/>
            <person name="Beszteri B."/>
            <person name="Gruber A."/>
            <person name="Heijde M."/>
            <person name="Katinka M."/>
            <person name="Mock T."/>
            <person name="Valentin K."/>
            <person name="Verret F."/>
            <person name="Berges J.A."/>
            <person name="Brownlee C."/>
            <person name="Cadoret J.P."/>
            <person name="Chiovitti A."/>
            <person name="Choi C.J."/>
            <person name="Coesel S."/>
            <person name="De Martino A."/>
            <person name="Detter J.C."/>
            <person name="Durkin C."/>
            <person name="Falciatore A."/>
            <person name="Fournet J."/>
            <person name="Haruta M."/>
            <person name="Huysman M.J."/>
            <person name="Jenkins B.D."/>
            <person name="Jiroutova K."/>
            <person name="Jorgensen R.E."/>
            <person name="Joubert Y."/>
            <person name="Kaplan A."/>
            <person name="Kroger N."/>
            <person name="Kroth P.G."/>
            <person name="La Roche J."/>
            <person name="Lindquist E."/>
            <person name="Lommer M."/>
            <person name="Martin-Jezequel V."/>
            <person name="Lopez P.J."/>
            <person name="Lucas S."/>
            <person name="Mangogna M."/>
            <person name="McGinnis K."/>
            <person name="Medlin L.K."/>
            <person name="Montsant A."/>
            <person name="Oudot-Le Secq M.P."/>
            <person name="Napoli C."/>
            <person name="Obornik M."/>
            <person name="Parker M.S."/>
            <person name="Petit J.L."/>
            <person name="Porcel B.M."/>
            <person name="Poulsen N."/>
            <person name="Robison M."/>
            <person name="Rychlewski L."/>
            <person name="Rynearson T.A."/>
            <person name="Schmutz J."/>
            <person name="Shapiro H."/>
            <person name="Siaut M."/>
            <person name="Stanley M."/>
            <person name="Sussman M.R."/>
            <person name="Taylor A.R."/>
            <person name="Vardi A."/>
            <person name="von Dassow P."/>
            <person name="Vyverman W."/>
            <person name="Willis A."/>
            <person name="Wyrwicz L.S."/>
            <person name="Rokhsar D.S."/>
            <person name="Weissenbach J."/>
            <person name="Armbrust E.V."/>
            <person name="Green B.R."/>
            <person name="Van de Peer Y."/>
            <person name="Grigoriev I.V."/>
        </authorList>
    </citation>
    <scope>NUCLEOTIDE SEQUENCE [LARGE SCALE GENOMIC DNA]</scope>
    <source>
        <strain evidence="2 3">CCMP1335</strain>
    </source>
</reference>
<dbReference type="PaxDb" id="35128-Thaps11255"/>
<evidence type="ECO:0000313" key="2">
    <source>
        <dbReference type="EMBL" id="EED86711.1"/>
    </source>
</evidence>
<dbReference type="RefSeq" id="XP_002296983.1">
    <property type="nucleotide sequence ID" value="XM_002296947.1"/>
</dbReference>
<evidence type="ECO:0008006" key="4">
    <source>
        <dbReference type="Google" id="ProtNLM"/>
    </source>
</evidence>
<proteinExistence type="predicted"/>